<protein>
    <submittedName>
        <fullName evidence="6">Protein kinase, putative</fullName>
    </submittedName>
</protein>
<dbReference type="InParanoid" id="A2DEA5"/>
<evidence type="ECO:0000259" key="5">
    <source>
        <dbReference type="PROSITE" id="PS50011"/>
    </source>
</evidence>
<evidence type="ECO:0000256" key="2">
    <source>
        <dbReference type="ARBA" id="ARBA00022741"/>
    </source>
</evidence>
<dbReference type="VEuPathDB" id="TrichDB:TVAG_166980"/>
<dbReference type="PROSITE" id="PS50011">
    <property type="entry name" value="PROTEIN_KINASE_DOM"/>
    <property type="match status" value="1"/>
</dbReference>
<evidence type="ECO:0000313" key="7">
    <source>
        <dbReference type="Proteomes" id="UP000001542"/>
    </source>
</evidence>
<reference evidence="6" key="2">
    <citation type="journal article" date="2007" name="Science">
        <title>Draft genome sequence of the sexually transmitted pathogen Trichomonas vaginalis.</title>
        <authorList>
            <person name="Carlton J.M."/>
            <person name="Hirt R.P."/>
            <person name="Silva J.C."/>
            <person name="Delcher A.L."/>
            <person name="Schatz M."/>
            <person name="Zhao Q."/>
            <person name="Wortman J.R."/>
            <person name="Bidwell S.L."/>
            <person name="Alsmark U.C.M."/>
            <person name="Besteiro S."/>
            <person name="Sicheritz-Ponten T."/>
            <person name="Noel C.J."/>
            <person name="Dacks J.B."/>
            <person name="Foster P.G."/>
            <person name="Simillion C."/>
            <person name="Van de Peer Y."/>
            <person name="Miranda-Saavedra D."/>
            <person name="Barton G.J."/>
            <person name="Westrop G.D."/>
            <person name="Mueller S."/>
            <person name="Dessi D."/>
            <person name="Fiori P.L."/>
            <person name="Ren Q."/>
            <person name="Paulsen I."/>
            <person name="Zhang H."/>
            <person name="Bastida-Corcuera F.D."/>
            <person name="Simoes-Barbosa A."/>
            <person name="Brown M.T."/>
            <person name="Hayes R.D."/>
            <person name="Mukherjee M."/>
            <person name="Okumura C.Y."/>
            <person name="Schneider R."/>
            <person name="Smith A.J."/>
            <person name="Vanacova S."/>
            <person name="Villalvazo M."/>
            <person name="Haas B.J."/>
            <person name="Pertea M."/>
            <person name="Feldblyum T.V."/>
            <person name="Utterback T.R."/>
            <person name="Shu C.L."/>
            <person name="Osoegawa K."/>
            <person name="de Jong P.J."/>
            <person name="Hrdy I."/>
            <person name="Horvathova L."/>
            <person name="Zubacova Z."/>
            <person name="Dolezal P."/>
            <person name="Malik S.B."/>
            <person name="Logsdon J.M. Jr."/>
            <person name="Henze K."/>
            <person name="Gupta A."/>
            <person name="Wang C.C."/>
            <person name="Dunne R.L."/>
            <person name="Upcroft J.A."/>
            <person name="Upcroft P."/>
            <person name="White O."/>
            <person name="Salzberg S.L."/>
            <person name="Tang P."/>
            <person name="Chiu C.-H."/>
            <person name="Lee Y.-S."/>
            <person name="Embley T.M."/>
            <person name="Coombs G.H."/>
            <person name="Mottram J.C."/>
            <person name="Tachezy J."/>
            <person name="Fraser-Liggett C.M."/>
            <person name="Johnson P.J."/>
        </authorList>
    </citation>
    <scope>NUCLEOTIDE SEQUENCE [LARGE SCALE GENOMIC DNA]</scope>
    <source>
        <strain evidence="6">G3</strain>
    </source>
</reference>
<dbReference type="AlphaFoldDB" id="A2DEA5"/>
<dbReference type="RefSeq" id="XP_001582309.1">
    <property type="nucleotide sequence ID" value="XM_001582259.1"/>
</dbReference>
<dbReference type="EMBL" id="DS113191">
    <property type="protein sequence ID" value="EAY21323.1"/>
    <property type="molecule type" value="Genomic_DNA"/>
</dbReference>
<organism evidence="6 7">
    <name type="scientific">Trichomonas vaginalis (strain ATCC PRA-98 / G3)</name>
    <dbReference type="NCBI Taxonomy" id="412133"/>
    <lineage>
        <taxon>Eukaryota</taxon>
        <taxon>Metamonada</taxon>
        <taxon>Parabasalia</taxon>
        <taxon>Trichomonadida</taxon>
        <taxon>Trichomonadidae</taxon>
        <taxon>Trichomonas</taxon>
    </lineage>
</organism>
<name>A2DEA5_TRIV3</name>
<evidence type="ECO:0000256" key="4">
    <source>
        <dbReference type="ARBA" id="ARBA00022840"/>
    </source>
</evidence>
<dbReference type="eggNOG" id="KOG1035">
    <property type="taxonomic scope" value="Eukaryota"/>
</dbReference>
<keyword evidence="2" id="KW-0547">Nucleotide-binding</keyword>
<dbReference type="GO" id="GO:0005634">
    <property type="term" value="C:nucleus"/>
    <property type="evidence" value="ECO:0000318"/>
    <property type="project" value="GO_Central"/>
</dbReference>
<dbReference type="GO" id="GO:0005829">
    <property type="term" value="C:cytosol"/>
    <property type="evidence" value="ECO:0000318"/>
    <property type="project" value="GO_Central"/>
</dbReference>
<dbReference type="GO" id="GO:0005524">
    <property type="term" value="F:ATP binding"/>
    <property type="evidence" value="ECO:0007669"/>
    <property type="project" value="UniProtKB-KW"/>
</dbReference>
<accession>A2DEA5</accession>
<dbReference type="SMR" id="A2DEA5"/>
<dbReference type="PANTHER" id="PTHR11042:SF136">
    <property type="entry name" value="EIF-2-ALPHA KINASE GCN2"/>
    <property type="match status" value="1"/>
</dbReference>
<keyword evidence="3 6" id="KW-0418">Kinase</keyword>
<keyword evidence="4" id="KW-0067">ATP-binding</keyword>
<dbReference type="InterPro" id="IPR011009">
    <property type="entry name" value="Kinase-like_dom_sf"/>
</dbReference>
<dbReference type="SMART" id="SM00220">
    <property type="entry name" value="S_TKc"/>
    <property type="match status" value="1"/>
</dbReference>
<evidence type="ECO:0000313" key="6">
    <source>
        <dbReference type="EMBL" id="EAY21323.1"/>
    </source>
</evidence>
<evidence type="ECO:0000256" key="3">
    <source>
        <dbReference type="ARBA" id="ARBA00022777"/>
    </source>
</evidence>
<feature type="domain" description="Protein kinase" evidence="5">
    <location>
        <begin position="242"/>
        <end position="551"/>
    </location>
</feature>
<dbReference type="Proteomes" id="UP000001542">
    <property type="component" value="Unassembled WGS sequence"/>
</dbReference>
<dbReference type="GO" id="GO:0004694">
    <property type="term" value="F:eukaryotic translation initiation factor 2alpha kinase activity"/>
    <property type="evidence" value="ECO:0000318"/>
    <property type="project" value="GO_Central"/>
</dbReference>
<dbReference type="SUPFAM" id="SSF56112">
    <property type="entry name" value="Protein kinase-like (PK-like)"/>
    <property type="match status" value="1"/>
</dbReference>
<dbReference type="KEGG" id="tva:5466871"/>
<dbReference type="InterPro" id="IPR050339">
    <property type="entry name" value="CC_SR_Kinase"/>
</dbReference>
<dbReference type="Gene3D" id="3.30.200.20">
    <property type="entry name" value="Phosphorylase Kinase, domain 1"/>
    <property type="match status" value="1"/>
</dbReference>
<dbReference type="Gene3D" id="1.10.510.10">
    <property type="entry name" value="Transferase(Phosphotransferase) domain 1"/>
    <property type="match status" value="1"/>
</dbReference>
<evidence type="ECO:0000256" key="1">
    <source>
        <dbReference type="ARBA" id="ARBA00022679"/>
    </source>
</evidence>
<dbReference type="VEuPathDB" id="TrichDB:TVAGG3_0175700"/>
<proteinExistence type="predicted"/>
<dbReference type="InterPro" id="IPR000719">
    <property type="entry name" value="Prot_kinase_dom"/>
</dbReference>
<sequence length="850" mass="99086">MNRGYQEEIDDILKGEFTYEGIISPYSVTFNHNDKSIHSLKFIIPIKYPRIPPSVSFTESSKKKNKDISDNPVDTSIISKILLQSKNTDYLSTIANEISFQLKGHGSTIDQADHISDAFETLKLQIQARLAEDYRKQWFSEQKNARINVQHNFVDYEQQFLLYSLYSALNGEKPLEKCKEFLEKNFNFFMESKPTKDQIENTIVEAFSQDNIAPSIKQLFIVQRKYMNGKENNLSSRFTDDFSIIYPFGVGYIKASNIVDNRVYTVQCMIIKKPEEEKKIKEVVKALTSLQHRNLVRYYNSWVETCDGALAKLINDDFKLVKKNQKRSLTREEAIDFSTITQDYGELEEEEENPENPELTTYFFIQTEYCHNRSLTDILQDMSYPDINKSEITRQILEILHYIHSNGIVHNNLSTDCIYVDDNYIIKLGGFGLNTIVNPDSAVNTKSDMESFAYILFKLFYTRSTETTLEDIRLGKLPTDWSFAFPIEAKIVSLLVQPNKRPSALDLLQWKIIKTNPKEKTNKDISKYMGFLTSESEKPGKYFREVISTFFSDTRRLPFRFDDFRESSNSQNQTFEIRGQVMRSWYDICSKNNALYFNTPFIRNVSGKPSKDSVTLMLPDSSLIDLRSNLTDTYEQWMQENSVRSKRLFSCMLQFNWESNDKHSQVEEEENFTYSVIEPTDSIEYYIECAMTAITLFHKFISNTQIRCDIFHPIVEEFLKDNYNIFQQGSREVIRHLENSKDARYLQASRDIDMFVNSCGLEYKHIKFVSPNFHEMKTSSMRMTLKIVNDVPIATIFQMRDQQHDASITSVHIKILDFLHQIGKQTTSKRNMIQVTVKGISSLSQKDKLV</sequence>
<dbReference type="Pfam" id="PF00069">
    <property type="entry name" value="Pkinase"/>
    <property type="match status" value="1"/>
</dbReference>
<keyword evidence="7" id="KW-1185">Reference proteome</keyword>
<dbReference type="GO" id="GO:0005737">
    <property type="term" value="C:cytoplasm"/>
    <property type="evidence" value="ECO:0000318"/>
    <property type="project" value="GO_Central"/>
</dbReference>
<dbReference type="OrthoDB" id="6163056at2759"/>
<keyword evidence="1" id="KW-0808">Transferase</keyword>
<reference evidence="6" key="1">
    <citation type="submission" date="2006-10" db="EMBL/GenBank/DDBJ databases">
        <authorList>
            <person name="Amadeo P."/>
            <person name="Zhao Q."/>
            <person name="Wortman J."/>
            <person name="Fraser-Liggett C."/>
            <person name="Carlton J."/>
        </authorList>
    </citation>
    <scope>NUCLEOTIDE SEQUENCE</scope>
    <source>
        <strain evidence="6">G3</strain>
    </source>
</reference>
<gene>
    <name evidence="6" type="ORF">TVAG_166980</name>
</gene>
<dbReference type="STRING" id="5722.A2DEA5"/>
<dbReference type="PANTHER" id="PTHR11042">
    <property type="entry name" value="EUKARYOTIC TRANSLATION INITIATION FACTOR 2-ALPHA KINASE EIF2-ALPHA KINASE -RELATED"/>
    <property type="match status" value="1"/>
</dbReference>